<proteinExistence type="predicted"/>
<evidence type="ECO:0000259" key="2">
    <source>
        <dbReference type="Pfam" id="PF18203"/>
    </source>
</evidence>
<dbReference type="CDD" id="cd01344">
    <property type="entry name" value="PL2_Passenger_AT"/>
    <property type="match status" value="1"/>
</dbReference>
<feature type="transmembrane region" description="Helical" evidence="1">
    <location>
        <begin position="438"/>
        <end position="458"/>
    </location>
</feature>
<dbReference type="InterPro" id="IPR011050">
    <property type="entry name" value="Pectin_lyase_fold/virulence"/>
</dbReference>
<reference evidence="4 5" key="1">
    <citation type="journal article" date="2016" name="Int. J. Syst. Evol. Microbiol.">
        <title>Description of Comamonas sediminis sp. nov., isolated from lagoon sediments.</title>
        <authorList>
            <person name="Subhash Y."/>
            <person name="Bang J.J."/>
            <person name="You T.H."/>
            <person name="Lee S.S."/>
        </authorList>
    </citation>
    <scope>NUCLEOTIDE SEQUENCE [LARGE SCALE GENOMIC DNA]</scope>
    <source>
        <strain evidence="4 5">JCM 31169</strain>
    </source>
</reference>
<dbReference type="NCBIfam" id="TIGR04174">
    <property type="entry name" value="IPTL_CTERM"/>
    <property type="match status" value="1"/>
</dbReference>
<organism evidence="4 5">
    <name type="scientific">Comamonas sediminis</name>
    <dbReference type="NCBI Taxonomy" id="1783360"/>
    <lineage>
        <taxon>Bacteria</taxon>
        <taxon>Pseudomonadati</taxon>
        <taxon>Pseudomonadota</taxon>
        <taxon>Betaproteobacteria</taxon>
        <taxon>Burkholderiales</taxon>
        <taxon>Comamonadaceae</taxon>
        <taxon>Comamonas</taxon>
    </lineage>
</organism>
<accession>A0ABV4B185</accession>
<dbReference type="Pfam" id="PF18203">
    <property type="entry name" value="IPTL-CTERM"/>
    <property type="match status" value="1"/>
</dbReference>
<evidence type="ECO:0000259" key="3">
    <source>
        <dbReference type="Pfam" id="PF18883"/>
    </source>
</evidence>
<keyword evidence="5" id="KW-1185">Reference proteome</keyword>
<dbReference type="InterPro" id="IPR043990">
    <property type="entry name" value="AC_1"/>
</dbReference>
<dbReference type="Gene3D" id="2.160.20.20">
    <property type="match status" value="1"/>
</dbReference>
<protein>
    <submittedName>
        <fullName evidence="4">IPTL-CTERM sorting domain-containing protein</fullName>
    </submittedName>
</protein>
<dbReference type="InterPro" id="IPR012332">
    <property type="entry name" value="Autotransporter_pectin_lyase_C"/>
</dbReference>
<name>A0ABV4B185_9BURK</name>
<dbReference type="NCBIfam" id="TIGR01414">
    <property type="entry name" value="autotrans_barl"/>
    <property type="match status" value="1"/>
</dbReference>
<dbReference type="Pfam" id="PF18883">
    <property type="entry name" value="AC_1"/>
    <property type="match status" value="1"/>
</dbReference>
<keyword evidence="1" id="KW-0472">Membrane</keyword>
<dbReference type="EMBL" id="JBGBDC010000003">
    <property type="protein sequence ID" value="MEY2251234.1"/>
    <property type="molecule type" value="Genomic_DNA"/>
</dbReference>
<keyword evidence="1" id="KW-1133">Transmembrane helix</keyword>
<feature type="domain" description="Autochaperone" evidence="3">
    <location>
        <begin position="294"/>
        <end position="395"/>
    </location>
</feature>
<feature type="domain" description="IPTL-CTERM protein sorting" evidence="2">
    <location>
        <begin position="435"/>
        <end position="460"/>
    </location>
</feature>
<sequence>MGSTLFRSGLTIYSTSNGILNTAGLVQVQGSAANINSTVGTAINISAGTVDMPVPATITSATGTAILASGGQVALGNSAHTSATPAAGTSLVSIGTQAVTVQGANGIQASATGGNTVQMQGGSVAATTGDAIAVNAPDAANSIHIQAGQLTASAGRAIFDGPGNGDTSVTLDSAAQVSGSIVLGDGSDSLTIHGTDISQITLIDGGDDVSTADGYVDRLTLAAINGPQPAAKFLNWERISLEGNSDLTLTGSSLATGSGALAGEAMGLVVNAGNTLRFQDAAFSVHGDLGNQGQVALSNSQAGDVLTVTGNYAGGGGLALDVVLGDSSSAADHLVVQGNTDATPTTLAISNLGGTGAATSGNGILLVQVAGSSATNAFTLPAPGYIDAGGFRYQLAQVGSNWYLQAKAAVVTDPGTPQIPEVPQVPDTATNLARVPTLGRWALMLLSSLAALFGMVQLRRRQR</sequence>
<evidence type="ECO:0000313" key="4">
    <source>
        <dbReference type="EMBL" id="MEY2251234.1"/>
    </source>
</evidence>
<dbReference type="SUPFAM" id="SSF51126">
    <property type="entry name" value="Pectin lyase-like"/>
    <property type="match status" value="1"/>
</dbReference>
<dbReference type="Proteomes" id="UP001562178">
    <property type="component" value="Unassembled WGS sequence"/>
</dbReference>
<dbReference type="RefSeq" id="WP_369459747.1">
    <property type="nucleotide sequence ID" value="NZ_JBGBDC010000003.1"/>
</dbReference>
<evidence type="ECO:0000313" key="5">
    <source>
        <dbReference type="Proteomes" id="UP001562178"/>
    </source>
</evidence>
<dbReference type="InterPro" id="IPR026442">
    <property type="entry name" value="IPTL_CTERM"/>
</dbReference>
<keyword evidence="1" id="KW-0812">Transmembrane</keyword>
<dbReference type="InterPro" id="IPR006315">
    <property type="entry name" value="OM_autotransptr_brl_dom"/>
</dbReference>
<gene>
    <name evidence="4" type="ORF">AB7A72_09470</name>
</gene>
<evidence type="ECO:0000256" key="1">
    <source>
        <dbReference type="SAM" id="Phobius"/>
    </source>
</evidence>
<comment type="caution">
    <text evidence="4">The sequence shown here is derived from an EMBL/GenBank/DDBJ whole genome shotgun (WGS) entry which is preliminary data.</text>
</comment>